<evidence type="ECO:0000256" key="1">
    <source>
        <dbReference type="SAM" id="MobiDB-lite"/>
    </source>
</evidence>
<proteinExistence type="predicted"/>
<reference evidence="2" key="1">
    <citation type="submission" date="2023-09" db="UniProtKB">
        <authorList>
            <consortium name="Ensembl"/>
        </authorList>
    </citation>
    <scope>IDENTIFICATION</scope>
</reference>
<dbReference type="AlphaFoldDB" id="A0A3B5AKC8"/>
<organism evidence="2">
    <name type="scientific">Stegastes partitus</name>
    <name type="common">bicolor damselfish</name>
    <dbReference type="NCBI Taxonomy" id="144197"/>
    <lineage>
        <taxon>Eukaryota</taxon>
        <taxon>Metazoa</taxon>
        <taxon>Chordata</taxon>
        <taxon>Craniata</taxon>
        <taxon>Vertebrata</taxon>
        <taxon>Euteleostomi</taxon>
        <taxon>Actinopterygii</taxon>
        <taxon>Neopterygii</taxon>
        <taxon>Teleostei</taxon>
        <taxon>Neoteleostei</taxon>
        <taxon>Acanthomorphata</taxon>
        <taxon>Ovalentaria</taxon>
        <taxon>Pomacentridae</taxon>
        <taxon>Stegastes</taxon>
    </lineage>
</organism>
<name>A0A3B5AKC8_9TELE</name>
<dbReference type="Ensembl" id="ENSSPAT00000014224.1">
    <property type="protein sequence ID" value="ENSSPAP00000013987.1"/>
    <property type="gene ID" value="ENSSPAG00000010581.1"/>
</dbReference>
<accession>A0A3B5AKC8</accession>
<protein>
    <submittedName>
        <fullName evidence="2">Uncharacterized protein</fullName>
    </submittedName>
</protein>
<feature type="region of interest" description="Disordered" evidence="1">
    <location>
        <begin position="115"/>
        <end position="137"/>
    </location>
</feature>
<evidence type="ECO:0000313" key="2">
    <source>
        <dbReference type="Ensembl" id="ENSSPAP00000013987.1"/>
    </source>
</evidence>
<sequence length="137" mass="15644">SISYRPNYRPNYRPGYRPSYRPGYSIGYRPNYRISYRPGSSINYRPGYSIGYRPGYSIGKPATAPTWRFCITAGPGGDEEEVWLWRSVCEQRCHSLSIYNCILKRAPCLEMKGGLRRPPRSPASGDSGRPFPSRLLL</sequence>